<dbReference type="PROSITE" id="PS00237">
    <property type="entry name" value="G_PROTEIN_RECEP_F1_1"/>
    <property type="match status" value="1"/>
</dbReference>
<sequence length="394" mass="45334">MDLAVSTKEGCTDNNTRHISSAEEADSYYLLFSNFEEMTIAIVQPVILAFGLIGNIGFLLTVARVPSMRTATNFYLSNLAVADMMFLLITIGSRIRAYVMYGLPNDMPLMGRVGCVLQMFWKYTFNFAGLILITFISFERHMAVCHPLRHRVKRSRSRSVKLTVACWIVAMLLALLVIPSKLNFKQYCFSWNTEDPRLHEKFPGIIGQCQGVEGLWPIQMFYVTQTVPFFFALFGNAYFYTRILLKLHQRDRHVRQRTIRTRNQVAVMLVANGTVFFLTTNSFEVTSVILFVQSFLTEYLIKPEHSNTLFEINRILVYTNSAVNPLVYTLTNTSYRRAFRRAFALGYWRNRRQKHSPTVTTLMTHDMYQINRHFPSGNQTPAPAVNMPLSGDTI</sequence>
<name>A0A8B7ZV47_ACAPL</name>
<organism evidence="11 12">
    <name type="scientific">Acanthaster planci</name>
    <name type="common">Crown-of-thorns starfish</name>
    <dbReference type="NCBI Taxonomy" id="133434"/>
    <lineage>
        <taxon>Eukaryota</taxon>
        <taxon>Metazoa</taxon>
        <taxon>Echinodermata</taxon>
        <taxon>Eleutherozoa</taxon>
        <taxon>Asterozoa</taxon>
        <taxon>Asteroidea</taxon>
        <taxon>Valvatacea</taxon>
        <taxon>Valvatida</taxon>
        <taxon>Acanthasteridae</taxon>
        <taxon>Acanthaster</taxon>
    </lineage>
</organism>
<evidence type="ECO:0000256" key="7">
    <source>
        <dbReference type="ARBA" id="ARBA00023224"/>
    </source>
</evidence>
<dbReference type="CDD" id="cd00637">
    <property type="entry name" value="7tm_classA_rhodopsin-like"/>
    <property type="match status" value="1"/>
</dbReference>
<dbReference type="GO" id="GO:0004930">
    <property type="term" value="F:G protein-coupled receptor activity"/>
    <property type="evidence" value="ECO:0007669"/>
    <property type="project" value="UniProtKB-KW"/>
</dbReference>
<dbReference type="AlphaFoldDB" id="A0A8B7ZV47"/>
<comment type="similarity">
    <text evidence="8">Belongs to the G-protein coupled receptor 1 family.</text>
</comment>
<feature type="transmembrane region" description="Helical" evidence="9">
    <location>
        <begin position="226"/>
        <end position="245"/>
    </location>
</feature>
<evidence type="ECO:0000259" key="10">
    <source>
        <dbReference type="PROSITE" id="PS50262"/>
    </source>
</evidence>
<dbReference type="SMART" id="SM01381">
    <property type="entry name" value="7TM_GPCR_Srsx"/>
    <property type="match status" value="1"/>
</dbReference>
<feature type="transmembrane region" description="Helical" evidence="9">
    <location>
        <begin position="119"/>
        <end position="138"/>
    </location>
</feature>
<dbReference type="Gene3D" id="1.20.1070.10">
    <property type="entry name" value="Rhodopsin 7-helix transmembrane proteins"/>
    <property type="match status" value="1"/>
</dbReference>
<accession>A0A8B7ZV47</accession>
<reference evidence="12" key="1">
    <citation type="submission" date="2025-08" db="UniProtKB">
        <authorList>
            <consortium name="RefSeq"/>
        </authorList>
    </citation>
    <scope>IDENTIFICATION</scope>
</reference>
<dbReference type="PROSITE" id="PS50262">
    <property type="entry name" value="G_PROTEIN_RECEP_F1_2"/>
    <property type="match status" value="1"/>
</dbReference>
<dbReference type="SUPFAM" id="SSF81321">
    <property type="entry name" value="Family A G protein-coupled receptor-like"/>
    <property type="match status" value="1"/>
</dbReference>
<dbReference type="GeneID" id="110988323"/>
<dbReference type="RefSeq" id="XP_022107391.1">
    <property type="nucleotide sequence ID" value="XM_022251699.1"/>
</dbReference>
<dbReference type="PANTHER" id="PTHR24243">
    <property type="entry name" value="G-PROTEIN COUPLED RECEPTOR"/>
    <property type="match status" value="1"/>
</dbReference>
<feature type="domain" description="G-protein coupled receptors family 1 profile" evidence="10">
    <location>
        <begin position="54"/>
        <end position="328"/>
    </location>
</feature>
<feature type="transmembrane region" description="Helical" evidence="9">
    <location>
        <begin position="266"/>
        <end position="292"/>
    </location>
</feature>
<evidence type="ECO:0000313" key="12">
    <source>
        <dbReference type="RefSeq" id="XP_022107391.1"/>
    </source>
</evidence>
<dbReference type="OMA" id="YVMYGLP"/>
<keyword evidence="7 8" id="KW-0807">Transducer</keyword>
<keyword evidence="11" id="KW-1185">Reference proteome</keyword>
<evidence type="ECO:0000256" key="6">
    <source>
        <dbReference type="ARBA" id="ARBA00023170"/>
    </source>
</evidence>
<evidence type="ECO:0000313" key="11">
    <source>
        <dbReference type="Proteomes" id="UP000694845"/>
    </source>
</evidence>
<feature type="transmembrane region" description="Helical" evidence="9">
    <location>
        <begin position="74"/>
        <end position="99"/>
    </location>
</feature>
<keyword evidence="6 8" id="KW-0675">Receptor</keyword>
<keyword evidence="2 8" id="KW-0812">Transmembrane</keyword>
<evidence type="ECO:0000256" key="4">
    <source>
        <dbReference type="ARBA" id="ARBA00023040"/>
    </source>
</evidence>
<dbReference type="InterPro" id="IPR000276">
    <property type="entry name" value="GPCR_Rhodpsn"/>
</dbReference>
<dbReference type="Pfam" id="PF00001">
    <property type="entry name" value="7tm_1"/>
    <property type="match status" value="1"/>
</dbReference>
<proteinExistence type="inferred from homology"/>
<dbReference type="KEGG" id="aplc:110988323"/>
<comment type="subcellular location">
    <subcellularLocation>
        <location evidence="1">Membrane</location>
        <topology evidence="1">Multi-pass membrane protein</topology>
    </subcellularLocation>
</comment>
<dbReference type="OrthoDB" id="9898717at2759"/>
<evidence type="ECO:0000256" key="5">
    <source>
        <dbReference type="ARBA" id="ARBA00023136"/>
    </source>
</evidence>
<keyword evidence="5 9" id="KW-0472">Membrane</keyword>
<protein>
    <submittedName>
        <fullName evidence="12">Neuromedin-U receptor 2-like</fullName>
    </submittedName>
</protein>
<evidence type="ECO:0000256" key="8">
    <source>
        <dbReference type="RuleBase" id="RU000688"/>
    </source>
</evidence>
<evidence type="ECO:0000256" key="1">
    <source>
        <dbReference type="ARBA" id="ARBA00004141"/>
    </source>
</evidence>
<gene>
    <name evidence="12" type="primary">LOC110988323</name>
</gene>
<dbReference type="PANTHER" id="PTHR24243:SF208">
    <property type="entry name" value="PYROKININ-1 RECEPTOR"/>
    <property type="match status" value="1"/>
</dbReference>
<feature type="transmembrane region" description="Helical" evidence="9">
    <location>
        <begin position="38"/>
        <end position="62"/>
    </location>
</feature>
<evidence type="ECO:0000256" key="3">
    <source>
        <dbReference type="ARBA" id="ARBA00022989"/>
    </source>
</evidence>
<dbReference type="InterPro" id="IPR017452">
    <property type="entry name" value="GPCR_Rhodpsn_7TM"/>
</dbReference>
<feature type="transmembrane region" description="Helical" evidence="9">
    <location>
        <begin position="159"/>
        <end position="178"/>
    </location>
</feature>
<dbReference type="PRINTS" id="PR00237">
    <property type="entry name" value="GPCRRHODOPSN"/>
</dbReference>
<keyword evidence="4 8" id="KW-0297">G-protein coupled receptor</keyword>
<evidence type="ECO:0000256" key="9">
    <source>
        <dbReference type="SAM" id="Phobius"/>
    </source>
</evidence>
<evidence type="ECO:0000256" key="2">
    <source>
        <dbReference type="ARBA" id="ARBA00022692"/>
    </source>
</evidence>
<dbReference type="GO" id="GO:0005886">
    <property type="term" value="C:plasma membrane"/>
    <property type="evidence" value="ECO:0007669"/>
    <property type="project" value="TreeGrafter"/>
</dbReference>
<dbReference type="Proteomes" id="UP000694845">
    <property type="component" value="Unplaced"/>
</dbReference>
<keyword evidence="3 9" id="KW-1133">Transmembrane helix</keyword>